<feature type="transmembrane region" description="Helical" evidence="1">
    <location>
        <begin position="121"/>
        <end position="139"/>
    </location>
</feature>
<evidence type="ECO:0000313" key="3">
    <source>
        <dbReference type="Proteomes" id="UP000220032"/>
    </source>
</evidence>
<evidence type="ECO:0000256" key="1">
    <source>
        <dbReference type="SAM" id="Phobius"/>
    </source>
</evidence>
<reference evidence="2 3" key="1">
    <citation type="submission" date="2017-09" db="EMBL/GenBank/DDBJ databases">
        <title>Large-scale bioinformatics analysis of Bacillus genomes uncovers conserved roles of natural products in bacterial physiology.</title>
        <authorList>
            <consortium name="Agbiome Team Llc"/>
            <person name="Bleich R.M."/>
            <person name="Grubbs K.J."/>
            <person name="Santa Maria K.C."/>
            <person name="Allen S.E."/>
            <person name="Farag S."/>
            <person name="Shank E.A."/>
            <person name="Bowers A."/>
        </authorList>
    </citation>
    <scope>NUCLEOTIDE SEQUENCE [LARGE SCALE GENOMIC DNA]</scope>
    <source>
        <strain evidence="2 3">AFS022681</strain>
    </source>
</reference>
<comment type="caution">
    <text evidence="2">The sequence shown here is derived from an EMBL/GenBank/DDBJ whole genome shotgun (WGS) entry which is preliminary data.</text>
</comment>
<keyword evidence="1" id="KW-0812">Transmembrane</keyword>
<dbReference type="EMBL" id="NTRR01000102">
    <property type="protein sequence ID" value="PFE06795.1"/>
    <property type="molecule type" value="Genomic_DNA"/>
</dbReference>
<dbReference type="RefSeq" id="WP_064472748.1">
    <property type="nucleotide sequence ID" value="NZ_NTRR01000102.1"/>
</dbReference>
<protein>
    <submittedName>
        <fullName evidence="2">Uncharacterized protein</fullName>
    </submittedName>
</protein>
<dbReference type="AlphaFoldDB" id="A0A2A8ZQ93"/>
<dbReference type="Proteomes" id="UP000220032">
    <property type="component" value="Unassembled WGS sequence"/>
</dbReference>
<organism evidence="2 3">
    <name type="scientific">Bacillus cereus</name>
    <dbReference type="NCBI Taxonomy" id="1396"/>
    <lineage>
        <taxon>Bacteria</taxon>
        <taxon>Bacillati</taxon>
        <taxon>Bacillota</taxon>
        <taxon>Bacilli</taxon>
        <taxon>Bacillales</taxon>
        <taxon>Bacillaceae</taxon>
        <taxon>Bacillus</taxon>
        <taxon>Bacillus cereus group</taxon>
    </lineage>
</organism>
<keyword evidence="1" id="KW-0472">Membrane</keyword>
<evidence type="ECO:0000313" key="2">
    <source>
        <dbReference type="EMBL" id="PFE06795.1"/>
    </source>
</evidence>
<keyword evidence="1" id="KW-1133">Transmembrane helix</keyword>
<gene>
    <name evidence="2" type="ORF">CN307_32415</name>
</gene>
<feature type="transmembrane region" description="Helical" evidence="1">
    <location>
        <begin position="23"/>
        <end position="44"/>
    </location>
</feature>
<name>A0A2A8ZQ93_BACCE</name>
<proteinExistence type="predicted"/>
<sequence>MYNFISIEEKLKNSRTFAIKKTLINYAINFFILLTCLIICRGFIDPTRIYISANFNFILSMCLFLLIYPAYKFYRRLYNILTIADIINDIVQTETKPKLSLKSSLLSLEQRCNVIRIKIDILKSISPIPIFVFFLGMAFDKSTYQEYILGVSLLLMMLYIYWIKYCYELYDTTTYNVSQFKISISDLEEK</sequence>
<feature type="transmembrane region" description="Helical" evidence="1">
    <location>
        <begin position="50"/>
        <end position="71"/>
    </location>
</feature>
<accession>A0A2A8ZQ93</accession>
<feature type="transmembrane region" description="Helical" evidence="1">
    <location>
        <begin position="145"/>
        <end position="163"/>
    </location>
</feature>